<dbReference type="SUPFAM" id="SSF56112">
    <property type="entry name" value="Protein kinase-like (PK-like)"/>
    <property type="match status" value="1"/>
</dbReference>
<dbReference type="Pfam" id="PF00069">
    <property type="entry name" value="Pkinase"/>
    <property type="match status" value="1"/>
</dbReference>
<comment type="catalytic activity">
    <reaction evidence="16">
        <text>L-threonyl-[protein] + ATP = O-phospho-L-threonyl-[protein] + ADP + H(+)</text>
        <dbReference type="Rhea" id="RHEA:46608"/>
        <dbReference type="Rhea" id="RHEA-COMP:11060"/>
        <dbReference type="Rhea" id="RHEA-COMP:11605"/>
        <dbReference type="ChEBI" id="CHEBI:15378"/>
        <dbReference type="ChEBI" id="CHEBI:30013"/>
        <dbReference type="ChEBI" id="CHEBI:30616"/>
        <dbReference type="ChEBI" id="CHEBI:61977"/>
        <dbReference type="ChEBI" id="CHEBI:456216"/>
        <dbReference type="EC" id="2.7.11.1"/>
    </reaction>
</comment>
<evidence type="ECO:0000256" key="11">
    <source>
        <dbReference type="ARBA" id="ARBA00022777"/>
    </source>
</evidence>
<evidence type="ECO:0000256" key="17">
    <source>
        <dbReference type="ARBA" id="ARBA00048679"/>
    </source>
</evidence>
<comment type="similarity">
    <text evidence="3">Belongs to the GMC oxidoreductase family.</text>
</comment>
<comment type="catalytic activity">
    <reaction evidence="17">
        <text>L-seryl-[protein] + ATP = O-phospho-L-seryl-[protein] + ADP + H(+)</text>
        <dbReference type="Rhea" id="RHEA:17989"/>
        <dbReference type="Rhea" id="RHEA-COMP:9863"/>
        <dbReference type="Rhea" id="RHEA-COMP:11604"/>
        <dbReference type="ChEBI" id="CHEBI:15378"/>
        <dbReference type="ChEBI" id="CHEBI:29999"/>
        <dbReference type="ChEBI" id="CHEBI:30616"/>
        <dbReference type="ChEBI" id="CHEBI:83421"/>
        <dbReference type="ChEBI" id="CHEBI:456216"/>
        <dbReference type="EC" id="2.7.11.1"/>
    </reaction>
</comment>
<dbReference type="PANTHER" id="PTHR11552">
    <property type="entry name" value="GLUCOSE-METHANOL-CHOLINE GMC OXIDOREDUCTASE"/>
    <property type="match status" value="1"/>
</dbReference>
<dbReference type="PANTHER" id="PTHR11552:SF147">
    <property type="entry name" value="CHOLINE DEHYDROGENASE, MITOCHONDRIAL"/>
    <property type="match status" value="1"/>
</dbReference>
<organism evidence="20 21">
    <name type="scientific">Frieseomelitta varia</name>
    <dbReference type="NCBI Taxonomy" id="561572"/>
    <lineage>
        <taxon>Eukaryota</taxon>
        <taxon>Metazoa</taxon>
        <taxon>Ecdysozoa</taxon>
        <taxon>Arthropoda</taxon>
        <taxon>Hexapoda</taxon>
        <taxon>Insecta</taxon>
        <taxon>Pterygota</taxon>
        <taxon>Neoptera</taxon>
        <taxon>Endopterygota</taxon>
        <taxon>Hymenoptera</taxon>
        <taxon>Apocrita</taxon>
        <taxon>Aculeata</taxon>
        <taxon>Apoidea</taxon>
        <taxon>Anthophila</taxon>
        <taxon>Apidae</taxon>
        <taxon>Frieseomelitta</taxon>
    </lineage>
</organism>
<dbReference type="FunFam" id="1.10.510.10:FF:000571">
    <property type="entry name" value="Maternal embryonic leucine zipper kinase"/>
    <property type="match status" value="1"/>
</dbReference>
<dbReference type="GO" id="GO:0050660">
    <property type="term" value="F:flavin adenine dinucleotide binding"/>
    <property type="evidence" value="ECO:0007669"/>
    <property type="project" value="InterPro"/>
</dbReference>
<dbReference type="SUPFAM" id="SSF54373">
    <property type="entry name" value="FAD-linked reductases, C-terminal domain"/>
    <property type="match status" value="1"/>
</dbReference>
<evidence type="ECO:0000256" key="14">
    <source>
        <dbReference type="ARBA" id="ARBA00023242"/>
    </source>
</evidence>
<accession>A0A833VLM2</accession>
<dbReference type="InterPro" id="IPR000719">
    <property type="entry name" value="Prot_kinase_dom"/>
</dbReference>
<comment type="subcellular location">
    <subcellularLocation>
        <location evidence="2">Nucleus</location>
    </subcellularLocation>
</comment>
<dbReference type="SUPFAM" id="SSF51905">
    <property type="entry name" value="FAD/NAD(P)-binding domain"/>
    <property type="match status" value="1"/>
</dbReference>
<evidence type="ECO:0000256" key="1">
    <source>
        <dbReference type="ARBA" id="ARBA00001974"/>
    </source>
</evidence>
<protein>
    <recommendedName>
        <fullName evidence="5">non-specific serine/threonine protein kinase</fullName>
        <ecNumber evidence="5">2.7.11.1</ecNumber>
    </recommendedName>
</protein>
<feature type="binding site" evidence="18">
    <location>
        <position position="37"/>
    </location>
    <ligand>
        <name>ATP</name>
        <dbReference type="ChEBI" id="CHEBI:30616"/>
    </ligand>
</feature>
<dbReference type="InterPro" id="IPR012132">
    <property type="entry name" value="GMC_OxRdtase"/>
</dbReference>
<evidence type="ECO:0000259" key="19">
    <source>
        <dbReference type="PROSITE" id="PS50011"/>
    </source>
</evidence>
<dbReference type="PROSITE" id="PS50011">
    <property type="entry name" value="PROTEIN_KINASE_DOM"/>
    <property type="match status" value="1"/>
</dbReference>
<evidence type="ECO:0000256" key="16">
    <source>
        <dbReference type="ARBA" id="ARBA00047899"/>
    </source>
</evidence>
<evidence type="ECO:0000313" key="20">
    <source>
        <dbReference type="EMBL" id="KAF3423221.1"/>
    </source>
</evidence>
<evidence type="ECO:0000256" key="9">
    <source>
        <dbReference type="ARBA" id="ARBA00022741"/>
    </source>
</evidence>
<dbReference type="GO" id="GO:0005634">
    <property type="term" value="C:nucleus"/>
    <property type="evidence" value="ECO:0007669"/>
    <property type="project" value="UniProtKB-SubCell"/>
</dbReference>
<dbReference type="Pfam" id="PF00732">
    <property type="entry name" value="GMC_oxred_N"/>
    <property type="match status" value="1"/>
</dbReference>
<proteinExistence type="inferred from homology"/>
<evidence type="ECO:0000256" key="5">
    <source>
        <dbReference type="ARBA" id="ARBA00012513"/>
    </source>
</evidence>
<evidence type="ECO:0000256" key="18">
    <source>
        <dbReference type="PROSITE-ProRule" id="PRU10141"/>
    </source>
</evidence>
<keyword evidence="10" id="KW-0227">DNA damage</keyword>
<evidence type="ECO:0000313" key="21">
    <source>
        <dbReference type="Proteomes" id="UP000655588"/>
    </source>
</evidence>
<dbReference type="InterPro" id="IPR036188">
    <property type="entry name" value="FAD/NAD-bd_sf"/>
</dbReference>
<evidence type="ECO:0000256" key="12">
    <source>
        <dbReference type="ARBA" id="ARBA00022827"/>
    </source>
</evidence>
<dbReference type="InterPro" id="IPR007867">
    <property type="entry name" value="GMC_OxRtase_C"/>
</dbReference>
<sequence length="760" mass="86156">MTEFVEGWLLGHTLGEGAYGEVKMVVNKTTGVAVAMKMIDLIKHPHAQKSVRKETTIHRMLSNPHIIRYFGKRSEPNMEYIFLEYASGGELFDKIEPDIGMPVCQAQRYFKQLISAVEYLHNKGIAHRDLKPENLLLDEHDNLKVSDFGMATVYRLHGKERCLENKCGTLPYVAPEVLSGYYRAEPADTWSCGIILVALLSGENANPVQINLEERPGFSFSQPAYIEDLLLCTQVQNKPFTQASQQTTFQRLVRRMTRFFVKTELKSTMERLLNCLKNENYTCRINNVGIQSKWPMGKIFGGTSRLNYMLYVRGHPLDYDWFPNLIEPIKRNNTMHISDLEWNTGLADIILKGLQELNQDIGNINDNFKNGFMKAQLFMENGKRWSTDKLLYKYLKNKLTIITHAHVEKVLMESNRAIGVQFIALNKTFKAIAKRDVILCAGAIGTPKILMLSGIGPKKHLEDLKINVIKDLPVGQHLVDHVLTGIDLIMLNKSTGFSMTSTLNPMSALNYFLFGKGPWTFTGVEVLGTFHSSMQKNTSSIPDLQIMVMPLGLSRDNGVVLKEAMGISDEVYNEYFAPNSYKNTITIAPVLLHPKSEGEIKLRSNNSFELPLIDPKYFSNMDDIATLIDGLQFIKKLVETNAMKSIGAFIYKKHFPGCENETFDSIKYWECYIQHLTLTSYHPAGTCRMGDVVDEMFKVYGTKNLYVVDASVLPVLPSGNINAAIIMIAEKAAHIIKQNAKVVNYTKCSKSYNYYYIFNH</sequence>
<keyword evidence="15" id="KW-0131">Cell cycle</keyword>
<dbReference type="PROSITE" id="PS00108">
    <property type="entry name" value="PROTEIN_KINASE_ST"/>
    <property type="match status" value="1"/>
</dbReference>
<dbReference type="InterPro" id="IPR000172">
    <property type="entry name" value="GMC_OxRdtase_N"/>
</dbReference>
<dbReference type="PROSITE" id="PS00624">
    <property type="entry name" value="GMC_OXRED_2"/>
    <property type="match status" value="1"/>
</dbReference>
<dbReference type="EMBL" id="WNWW01000580">
    <property type="protein sequence ID" value="KAF3423221.1"/>
    <property type="molecule type" value="Genomic_DNA"/>
</dbReference>
<keyword evidence="21" id="KW-1185">Reference proteome</keyword>
<dbReference type="GO" id="GO:0016614">
    <property type="term" value="F:oxidoreductase activity, acting on CH-OH group of donors"/>
    <property type="evidence" value="ECO:0007669"/>
    <property type="project" value="InterPro"/>
</dbReference>
<evidence type="ECO:0000256" key="4">
    <source>
        <dbReference type="ARBA" id="ARBA00010791"/>
    </source>
</evidence>
<dbReference type="InterPro" id="IPR011009">
    <property type="entry name" value="Kinase-like_dom_sf"/>
</dbReference>
<dbReference type="GO" id="GO:0033314">
    <property type="term" value="P:mitotic DNA replication checkpoint signaling"/>
    <property type="evidence" value="ECO:0007669"/>
    <property type="project" value="UniProtKB-ARBA"/>
</dbReference>
<evidence type="ECO:0000256" key="13">
    <source>
        <dbReference type="ARBA" id="ARBA00022840"/>
    </source>
</evidence>
<keyword evidence="12" id="KW-0274">FAD</keyword>
<evidence type="ECO:0000256" key="15">
    <source>
        <dbReference type="ARBA" id="ARBA00023306"/>
    </source>
</evidence>
<evidence type="ECO:0000256" key="2">
    <source>
        <dbReference type="ARBA" id="ARBA00004123"/>
    </source>
</evidence>
<comment type="similarity">
    <text evidence="4">Belongs to the protein kinase superfamily. CAMK Ser/Thr protein kinase family. NIM1 subfamily.</text>
</comment>
<dbReference type="GO" id="GO:0005524">
    <property type="term" value="F:ATP binding"/>
    <property type="evidence" value="ECO:0007669"/>
    <property type="project" value="UniProtKB-UniRule"/>
</dbReference>
<dbReference type="Gene3D" id="1.10.510.10">
    <property type="entry name" value="Transferase(Phosphotransferase) domain 1"/>
    <property type="match status" value="1"/>
</dbReference>
<dbReference type="Gene3D" id="3.30.200.20">
    <property type="entry name" value="Phosphorylase Kinase, domain 1"/>
    <property type="match status" value="1"/>
</dbReference>
<evidence type="ECO:0000256" key="6">
    <source>
        <dbReference type="ARBA" id="ARBA00022527"/>
    </source>
</evidence>
<dbReference type="PROSITE" id="PS00107">
    <property type="entry name" value="PROTEIN_KINASE_ATP"/>
    <property type="match status" value="1"/>
</dbReference>
<dbReference type="EC" id="2.7.11.1" evidence="5"/>
<dbReference type="Gene3D" id="3.50.50.60">
    <property type="entry name" value="FAD/NAD(P)-binding domain"/>
    <property type="match status" value="1"/>
</dbReference>
<gene>
    <name evidence="20" type="ORF">E2986_02312</name>
</gene>
<dbReference type="GO" id="GO:0006974">
    <property type="term" value="P:DNA damage response"/>
    <property type="evidence" value="ECO:0007669"/>
    <property type="project" value="UniProtKB-KW"/>
</dbReference>
<dbReference type="GO" id="GO:0004674">
    <property type="term" value="F:protein serine/threonine kinase activity"/>
    <property type="evidence" value="ECO:0007669"/>
    <property type="project" value="UniProtKB-KW"/>
</dbReference>
<keyword evidence="14" id="KW-0539">Nucleus</keyword>
<dbReference type="InterPro" id="IPR008271">
    <property type="entry name" value="Ser/Thr_kinase_AS"/>
</dbReference>
<keyword evidence="7" id="KW-0285">Flavoprotein</keyword>
<comment type="caution">
    <text evidence="20">The sequence shown here is derived from an EMBL/GenBank/DDBJ whole genome shotgun (WGS) entry which is preliminary data.</text>
</comment>
<dbReference type="Gene3D" id="3.30.560.10">
    <property type="entry name" value="Glucose Oxidase, domain 3"/>
    <property type="match status" value="1"/>
</dbReference>
<dbReference type="FunFam" id="3.30.200.20:FF:000229">
    <property type="entry name" value="Serine/threonine-protein kinase Chk1"/>
    <property type="match status" value="1"/>
</dbReference>
<reference evidence="20" key="1">
    <citation type="submission" date="2019-11" db="EMBL/GenBank/DDBJ databases">
        <title>The nuclear and mitochondrial genomes of Frieseomelitta varia - a highly eusocial stingless bee (Meliponini) with a permanently sterile worker caste.</title>
        <authorList>
            <person name="Freitas F.C.P."/>
            <person name="Lourenco A.P."/>
            <person name="Nunes F.M.F."/>
            <person name="Paschoal A.R."/>
            <person name="Abreu F.C.P."/>
            <person name="Barbin F.O."/>
            <person name="Bataglia L."/>
            <person name="Cardoso-Junior C.A.M."/>
            <person name="Cervoni M.S."/>
            <person name="Silva S.R."/>
            <person name="Dalarmi F."/>
            <person name="Del Lama M.A."/>
            <person name="Depintor T.S."/>
            <person name="Ferreira K.M."/>
            <person name="Goria P.S."/>
            <person name="Jaskot M.C."/>
            <person name="Lago D.C."/>
            <person name="Luna-Lucena D."/>
            <person name="Moda L.M."/>
            <person name="Nascimento L."/>
            <person name="Pedrino M."/>
            <person name="Rabico F.O."/>
            <person name="Sanches F.C."/>
            <person name="Santos D.E."/>
            <person name="Santos C.G."/>
            <person name="Vieira J."/>
            <person name="Lopes T.F."/>
            <person name="Barchuk A.R."/>
            <person name="Hartfelder K."/>
            <person name="Simoes Z.L.P."/>
            <person name="Bitondi M.M.G."/>
            <person name="Pinheiro D.G."/>
        </authorList>
    </citation>
    <scope>NUCLEOTIDE SEQUENCE</scope>
    <source>
        <strain evidence="20">USP_RPSP 00005682</strain>
        <tissue evidence="20">Whole individual</tissue>
    </source>
</reference>
<evidence type="ECO:0000256" key="7">
    <source>
        <dbReference type="ARBA" id="ARBA00022630"/>
    </source>
</evidence>
<keyword evidence="6" id="KW-0723">Serine/threonine-protein kinase</keyword>
<comment type="cofactor">
    <cofactor evidence="1">
        <name>FAD</name>
        <dbReference type="ChEBI" id="CHEBI:57692"/>
    </cofactor>
</comment>
<evidence type="ECO:0000256" key="3">
    <source>
        <dbReference type="ARBA" id="ARBA00010790"/>
    </source>
</evidence>
<keyword evidence="9 18" id="KW-0547">Nucleotide-binding</keyword>
<keyword evidence="11" id="KW-0418">Kinase</keyword>
<dbReference type="Pfam" id="PF05199">
    <property type="entry name" value="GMC_oxred_C"/>
    <property type="match status" value="1"/>
</dbReference>
<dbReference type="SMART" id="SM00220">
    <property type="entry name" value="S_TKc"/>
    <property type="match status" value="1"/>
</dbReference>
<feature type="domain" description="Protein kinase" evidence="19">
    <location>
        <begin position="8"/>
        <end position="300"/>
    </location>
</feature>
<dbReference type="InterPro" id="IPR017441">
    <property type="entry name" value="Protein_kinase_ATP_BS"/>
</dbReference>
<evidence type="ECO:0000256" key="8">
    <source>
        <dbReference type="ARBA" id="ARBA00022679"/>
    </source>
</evidence>
<evidence type="ECO:0000256" key="10">
    <source>
        <dbReference type="ARBA" id="ARBA00022763"/>
    </source>
</evidence>
<dbReference type="AlphaFoldDB" id="A0A833VLM2"/>
<name>A0A833VLM2_9HYME</name>
<dbReference type="Proteomes" id="UP000655588">
    <property type="component" value="Unassembled WGS sequence"/>
</dbReference>
<keyword evidence="13 18" id="KW-0067">ATP-binding</keyword>
<keyword evidence="8" id="KW-0808">Transferase</keyword>